<keyword evidence="2" id="KW-0067">ATP-binding</keyword>
<dbReference type="GO" id="GO:0005524">
    <property type="term" value="F:ATP binding"/>
    <property type="evidence" value="ECO:0007669"/>
    <property type="project" value="UniProtKB-UniRule"/>
</dbReference>
<evidence type="ECO:0000313" key="6">
    <source>
        <dbReference type="Proteomes" id="UP000500961"/>
    </source>
</evidence>
<comment type="miscellaneous">
    <text evidence="2">Reaction mechanism of ThiL seems to utilize a direct, inline transfer of the gamma-phosphate of ATP to TMP rather than a phosphorylated enzyme intermediate.</text>
</comment>
<dbReference type="AlphaFoldDB" id="A0A7D3XCI4"/>
<keyword evidence="2 5" id="KW-0418">Kinase</keyword>
<keyword evidence="6" id="KW-1185">Reference proteome</keyword>
<organism evidence="5 6">
    <name type="scientific">Tenuifilum thalassicum</name>
    <dbReference type="NCBI Taxonomy" id="2590900"/>
    <lineage>
        <taxon>Bacteria</taxon>
        <taxon>Pseudomonadati</taxon>
        <taxon>Bacteroidota</taxon>
        <taxon>Bacteroidia</taxon>
        <taxon>Bacteroidales</taxon>
        <taxon>Tenuifilaceae</taxon>
        <taxon>Tenuifilum</taxon>
    </lineage>
</organism>
<feature type="binding site" evidence="2">
    <location>
        <position position="238"/>
    </location>
    <ligand>
        <name>Mg(2+)</name>
        <dbReference type="ChEBI" id="CHEBI:18420"/>
        <label>3</label>
    </ligand>
</feature>
<dbReference type="EMBL" id="CP041345">
    <property type="protein sequence ID" value="QKG79072.1"/>
    <property type="molecule type" value="Genomic_DNA"/>
</dbReference>
<keyword evidence="2" id="KW-0460">Magnesium</keyword>
<feature type="binding site" evidence="2">
    <location>
        <position position="161"/>
    </location>
    <ligand>
        <name>ATP</name>
        <dbReference type="ChEBI" id="CHEBI:30616"/>
    </ligand>
</feature>
<evidence type="ECO:0000259" key="4">
    <source>
        <dbReference type="Pfam" id="PF02769"/>
    </source>
</evidence>
<dbReference type="InterPro" id="IPR006283">
    <property type="entry name" value="ThiL-like"/>
</dbReference>
<dbReference type="PANTHER" id="PTHR30270">
    <property type="entry name" value="THIAMINE-MONOPHOSPHATE KINASE"/>
    <property type="match status" value="1"/>
</dbReference>
<feature type="binding site" evidence="2">
    <location>
        <position position="87"/>
    </location>
    <ligand>
        <name>Mg(2+)</name>
        <dbReference type="ChEBI" id="CHEBI:18420"/>
        <label>3</label>
    </ligand>
</feature>
<dbReference type="InterPro" id="IPR036676">
    <property type="entry name" value="PurM-like_C_sf"/>
</dbReference>
<protein>
    <recommendedName>
        <fullName evidence="2">Thiamine-monophosphate kinase</fullName>
        <shortName evidence="2">TMP kinase</shortName>
        <shortName evidence="2">Thiamine-phosphate kinase</shortName>
        <ecNumber evidence="2">2.7.4.16</ecNumber>
    </recommendedName>
</protein>
<dbReference type="GO" id="GO:0000287">
    <property type="term" value="F:magnesium ion binding"/>
    <property type="evidence" value="ECO:0007669"/>
    <property type="project" value="UniProtKB-UniRule"/>
</dbReference>
<feature type="binding site" evidence="2">
    <location>
        <begin position="134"/>
        <end position="135"/>
    </location>
    <ligand>
        <name>ATP</name>
        <dbReference type="ChEBI" id="CHEBI:30616"/>
    </ligand>
</feature>
<keyword evidence="2" id="KW-0479">Metal-binding</keyword>
<dbReference type="CDD" id="cd02194">
    <property type="entry name" value="ThiL"/>
    <property type="match status" value="1"/>
</dbReference>
<dbReference type="PANTHER" id="PTHR30270:SF0">
    <property type="entry name" value="THIAMINE-MONOPHOSPHATE KINASE"/>
    <property type="match status" value="1"/>
</dbReference>
<feature type="binding site" evidence="2">
    <location>
        <position position="135"/>
    </location>
    <ligand>
        <name>Mg(2+)</name>
        <dbReference type="ChEBI" id="CHEBI:18420"/>
        <label>1</label>
    </ligand>
</feature>
<proteinExistence type="inferred from homology"/>
<feature type="binding site" evidence="2">
    <location>
        <position position="56"/>
    </location>
    <ligand>
        <name>Mg(2+)</name>
        <dbReference type="ChEBI" id="CHEBI:18420"/>
        <label>4</label>
    </ligand>
</feature>
<dbReference type="RefSeq" id="WP_173072590.1">
    <property type="nucleotide sequence ID" value="NZ_CP041345.1"/>
</dbReference>
<dbReference type="NCBIfam" id="TIGR01379">
    <property type="entry name" value="thiL"/>
    <property type="match status" value="1"/>
</dbReference>
<feature type="binding site" evidence="2">
    <location>
        <position position="343"/>
    </location>
    <ligand>
        <name>substrate</name>
    </ligand>
</feature>
<feature type="binding site" evidence="2">
    <location>
        <position position="291"/>
    </location>
    <ligand>
        <name>substrate</name>
    </ligand>
</feature>
<dbReference type="InterPro" id="IPR016188">
    <property type="entry name" value="PurM-like_N"/>
</dbReference>
<feature type="binding site" evidence="2">
    <location>
        <position position="87"/>
    </location>
    <ligand>
        <name>Mg(2+)</name>
        <dbReference type="ChEBI" id="CHEBI:18420"/>
        <label>4</label>
    </ligand>
</feature>
<dbReference type="KEGG" id="ttz:FHG85_01925"/>
<dbReference type="SUPFAM" id="SSF55326">
    <property type="entry name" value="PurM N-terminal domain-like"/>
    <property type="match status" value="1"/>
</dbReference>
<feature type="binding site" evidence="2">
    <location>
        <position position="241"/>
    </location>
    <ligand>
        <name>Mg(2+)</name>
        <dbReference type="ChEBI" id="CHEBI:18420"/>
        <label>5</label>
    </ligand>
</feature>
<evidence type="ECO:0000256" key="2">
    <source>
        <dbReference type="HAMAP-Rule" id="MF_02128"/>
    </source>
</evidence>
<dbReference type="SUPFAM" id="SSF56042">
    <property type="entry name" value="PurM C-terminal domain-like"/>
    <property type="match status" value="1"/>
</dbReference>
<evidence type="ECO:0000259" key="3">
    <source>
        <dbReference type="Pfam" id="PF00586"/>
    </source>
</evidence>
<feature type="binding site" evidence="2">
    <location>
        <position position="41"/>
    </location>
    <ligand>
        <name>Mg(2+)</name>
        <dbReference type="ChEBI" id="CHEBI:18420"/>
        <label>3</label>
    </ligand>
</feature>
<feature type="domain" description="PurM-like C-terminal" evidence="4">
    <location>
        <begin position="216"/>
        <end position="320"/>
    </location>
</feature>
<comment type="catalytic activity">
    <reaction evidence="2">
        <text>thiamine phosphate + ATP = thiamine diphosphate + ADP</text>
        <dbReference type="Rhea" id="RHEA:15913"/>
        <dbReference type="ChEBI" id="CHEBI:30616"/>
        <dbReference type="ChEBI" id="CHEBI:37575"/>
        <dbReference type="ChEBI" id="CHEBI:58937"/>
        <dbReference type="ChEBI" id="CHEBI:456216"/>
        <dbReference type="EC" id="2.7.4.16"/>
    </reaction>
</comment>
<feature type="binding site" evidence="2">
    <location>
        <position position="58"/>
    </location>
    <ligand>
        <name>Mg(2+)</name>
        <dbReference type="ChEBI" id="CHEBI:18420"/>
        <label>2</label>
    </ligand>
</feature>
<comment type="pathway">
    <text evidence="2">Cofactor biosynthesis; thiamine diphosphate biosynthesis; thiamine diphosphate from thiamine phosphate: step 1/1.</text>
</comment>
<sequence length="349" mass="38318">MGESKKRTELYELGEFRLIDRITEPFKSPKHNETVFGTGDDAAVISAGNDECYVVTTDLLLEGIHFDLTYFPLKHLGYKSVIVNLSDVYAMNAEPTQITVSIGLSKRFCAEDIDELYSGIKLACDRYNVDLVGGDTSSSMTGLTISVTAIGKAKKDEIVYRSGARVNDLVCVTGNVGAAYMGLQLLEREKRIFESNKTAKPKLEGYDYILERHLKPEARKSVIAALKEAGIKPTSMIDVSDGLSSEILHICKNSNVGCRIYLEKIPIDEQTAKMAEELNIDVHTAALNGGEDYELLFTVPLEKHDAVESIEGVRIVGHIVEPSLGAFLVPPAGEDIKITAQGWNALKKE</sequence>
<dbReference type="GO" id="GO:0009229">
    <property type="term" value="P:thiamine diphosphate biosynthetic process"/>
    <property type="evidence" value="ECO:0007669"/>
    <property type="project" value="UniProtKB-UniRule"/>
</dbReference>
<feature type="binding site" evidence="2">
    <location>
        <position position="240"/>
    </location>
    <ligand>
        <name>ATP</name>
        <dbReference type="ChEBI" id="CHEBI:30616"/>
    </ligand>
</feature>
<gene>
    <name evidence="2 5" type="primary">thiL</name>
    <name evidence="5" type="ORF">FHG85_01925</name>
</gene>
<feature type="binding site" evidence="2">
    <location>
        <position position="58"/>
    </location>
    <ligand>
        <name>Mg(2+)</name>
        <dbReference type="ChEBI" id="CHEBI:18420"/>
        <label>1</label>
    </ligand>
</feature>
<dbReference type="UniPathway" id="UPA00060">
    <property type="reaction ID" value="UER00142"/>
</dbReference>
<dbReference type="Gene3D" id="3.30.1330.10">
    <property type="entry name" value="PurM-like, N-terminal domain"/>
    <property type="match status" value="1"/>
</dbReference>
<feature type="binding site" evidence="2">
    <location>
        <position position="87"/>
    </location>
    <ligand>
        <name>Mg(2+)</name>
        <dbReference type="ChEBI" id="CHEBI:18420"/>
        <label>2</label>
    </ligand>
</feature>
<comment type="similarity">
    <text evidence="2">Belongs to the thiamine-monophosphate kinase family.</text>
</comment>
<keyword evidence="2 5" id="KW-0808">Transferase</keyword>
<dbReference type="Gene3D" id="3.90.650.10">
    <property type="entry name" value="PurM-like C-terminal domain"/>
    <property type="match status" value="1"/>
</dbReference>
<dbReference type="InterPro" id="IPR010918">
    <property type="entry name" value="PurM-like_C_dom"/>
</dbReference>
<feature type="binding site" evidence="2">
    <location>
        <position position="65"/>
    </location>
    <ligand>
        <name>substrate</name>
    </ligand>
</feature>
<reference evidence="5 6" key="1">
    <citation type="submission" date="2019-07" db="EMBL/GenBank/DDBJ databases">
        <title>Thalassofilum flectens gen. nov., sp. nov., a novel moderate thermophilic anaerobe from a shallow sea hot spring in Kunashir Island (Russia), representing a new family in the order Bacteroidales, and proposal of Thalassofilacea fam. nov.</title>
        <authorList>
            <person name="Kochetkova T.V."/>
            <person name="Podosokorskaya O.A."/>
            <person name="Novikov A."/>
            <person name="Elcheninov A.G."/>
            <person name="Toshchakov S.V."/>
            <person name="Kublanov I.V."/>
        </authorList>
    </citation>
    <scope>NUCLEOTIDE SEQUENCE [LARGE SCALE GENOMIC DNA]</scope>
    <source>
        <strain evidence="5 6">38-H</strain>
    </source>
</reference>
<dbReference type="GO" id="GO:0009228">
    <property type="term" value="P:thiamine biosynthetic process"/>
    <property type="evidence" value="ECO:0007669"/>
    <property type="project" value="UniProtKB-KW"/>
</dbReference>
<dbReference type="Proteomes" id="UP000500961">
    <property type="component" value="Chromosome"/>
</dbReference>
<keyword evidence="2" id="KW-0547">Nucleotide-binding</keyword>
<feature type="binding site" evidence="2">
    <location>
        <position position="117"/>
    </location>
    <ligand>
        <name>ATP</name>
        <dbReference type="ChEBI" id="CHEBI:30616"/>
    </ligand>
</feature>
<evidence type="ECO:0000256" key="1">
    <source>
        <dbReference type="ARBA" id="ARBA00022977"/>
    </source>
</evidence>
<keyword evidence="1 2" id="KW-0784">Thiamine biosynthesis</keyword>
<dbReference type="GO" id="GO:0009030">
    <property type="term" value="F:thiamine-phosphate kinase activity"/>
    <property type="evidence" value="ECO:0007669"/>
    <property type="project" value="UniProtKB-UniRule"/>
</dbReference>
<dbReference type="EC" id="2.7.4.16" evidence="2"/>
<dbReference type="Pfam" id="PF00586">
    <property type="entry name" value="AIRS"/>
    <property type="match status" value="1"/>
</dbReference>
<dbReference type="HAMAP" id="MF_02128">
    <property type="entry name" value="TMP_kinase"/>
    <property type="match status" value="1"/>
</dbReference>
<dbReference type="InterPro" id="IPR036921">
    <property type="entry name" value="PurM-like_N_sf"/>
</dbReference>
<dbReference type="Pfam" id="PF02769">
    <property type="entry name" value="AIRS_C"/>
    <property type="match status" value="1"/>
</dbReference>
<comment type="function">
    <text evidence="2">Catalyzes the ATP-dependent phosphorylation of thiamine-monophosphate (TMP) to form thiamine-pyrophosphate (TPP), the active form of vitamin B1.</text>
</comment>
<name>A0A7D3XCI4_9BACT</name>
<dbReference type="PIRSF" id="PIRSF005303">
    <property type="entry name" value="Thiam_monoph_kin"/>
    <property type="match status" value="1"/>
</dbReference>
<feature type="domain" description="PurM-like N-terminal" evidence="3">
    <location>
        <begin position="39"/>
        <end position="152"/>
    </location>
</feature>
<feature type="binding site" evidence="2">
    <location>
        <position position="57"/>
    </location>
    <ligand>
        <name>Mg(2+)</name>
        <dbReference type="ChEBI" id="CHEBI:18420"/>
        <label>1</label>
    </ligand>
</feature>
<evidence type="ECO:0000313" key="5">
    <source>
        <dbReference type="EMBL" id="QKG79072.1"/>
    </source>
</evidence>
<feature type="binding site" evidence="2">
    <location>
        <position position="41"/>
    </location>
    <ligand>
        <name>Mg(2+)</name>
        <dbReference type="ChEBI" id="CHEBI:18420"/>
        <label>4</label>
    </ligand>
</feature>
<accession>A0A7D3XCI4</accession>